<evidence type="ECO:0000313" key="2">
    <source>
        <dbReference type="EMBL" id="KAF0983319.1"/>
    </source>
</evidence>
<sequence>MFKNSMLSLLHKNSVSRSLLSYSKNVVVLNRQQNTIRNVHRTFVHFQGARKNEGISHILQQQHSQNKTKTAAPAKSTTTTTKTTTDSRKSTKEQEEIDELQALLDDEEILTPQRKKTPSASLKSQQQTPASSGSKLAQVAGASAFGAAAASSTKASSSSSKLADQMGLDEKEMQQMMKSMGLDERWDQYKDMLDAFEEGKFGGRASENWDEADMDEETKKSYKMFGKNYLKSLKSEFDKPELFNFIKTQADGNAGVDLSSLASVAGLAGAASAGTQASQTKAGISSQQQTTAPRSAQAPSTTPSTSKQKKSLTLDEIENMDLDLDANTVAKDFENPEMRKALKTMFGAKSDEDLDKFKDALMNVFKEGKNIKSLESQLETQMKELDSIFSFAKDLHDVKPPKKKK</sequence>
<feature type="compositionally biased region" description="Low complexity" evidence="1">
    <location>
        <begin position="67"/>
        <end position="84"/>
    </location>
</feature>
<organism evidence="2 3">
    <name type="scientific">Naegleria fowleri</name>
    <name type="common">Brain eating amoeba</name>
    <dbReference type="NCBI Taxonomy" id="5763"/>
    <lineage>
        <taxon>Eukaryota</taxon>
        <taxon>Discoba</taxon>
        <taxon>Heterolobosea</taxon>
        <taxon>Tetramitia</taxon>
        <taxon>Eutetramitia</taxon>
        <taxon>Vahlkampfiidae</taxon>
        <taxon>Naegleria</taxon>
    </lineage>
</organism>
<dbReference type="VEuPathDB" id="AmoebaDB:NfTy_011740"/>
<feature type="region of interest" description="Disordered" evidence="1">
    <location>
        <begin position="60"/>
        <end position="135"/>
    </location>
</feature>
<accession>A0A6A5CDE2</accession>
<gene>
    <name evidence="2" type="ORF">FDP41_010384</name>
</gene>
<dbReference type="EMBL" id="VFQX01000006">
    <property type="protein sequence ID" value="KAF0983319.1"/>
    <property type="molecule type" value="Genomic_DNA"/>
</dbReference>
<protein>
    <submittedName>
        <fullName evidence="2">Uncharacterized protein</fullName>
    </submittedName>
</protein>
<dbReference type="Proteomes" id="UP000444721">
    <property type="component" value="Unassembled WGS sequence"/>
</dbReference>
<evidence type="ECO:0000256" key="1">
    <source>
        <dbReference type="SAM" id="MobiDB-lite"/>
    </source>
</evidence>
<dbReference type="AlphaFoldDB" id="A0A6A5CDE2"/>
<reference evidence="2 3" key="1">
    <citation type="journal article" date="2019" name="Sci. Rep.">
        <title>Nanopore sequencing improves the draft genome of the human pathogenic amoeba Naegleria fowleri.</title>
        <authorList>
            <person name="Liechti N."/>
            <person name="Schurch N."/>
            <person name="Bruggmann R."/>
            <person name="Wittwer M."/>
        </authorList>
    </citation>
    <scope>NUCLEOTIDE SEQUENCE [LARGE SCALE GENOMIC DNA]</scope>
    <source>
        <strain evidence="2 3">ATCC 30894</strain>
    </source>
</reference>
<feature type="compositionally biased region" description="Basic and acidic residues" evidence="1">
    <location>
        <begin position="85"/>
        <end position="94"/>
    </location>
</feature>
<dbReference type="OrthoDB" id="10465049at2759"/>
<dbReference type="OMA" id="FENPEMR"/>
<feature type="compositionally biased region" description="Low complexity" evidence="1">
    <location>
        <begin position="290"/>
        <end position="306"/>
    </location>
</feature>
<dbReference type="VEuPathDB" id="AmoebaDB:NF0067430"/>
<feature type="compositionally biased region" description="Polar residues" evidence="1">
    <location>
        <begin position="118"/>
        <end position="135"/>
    </location>
</feature>
<dbReference type="GeneID" id="68117599"/>
<proteinExistence type="predicted"/>
<comment type="caution">
    <text evidence="2">The sequence shown here is derived from an EMBL/GenBank/DDBJ whole genome shotgun (WGS) entry which is preliminary data.</text>
</comment>
<dbReference type="VEuPathDB" id="AmoebaDB:FDP41_010384"/>
<dbReference type="RefSeq" id="XP_044568032.1">
    <property type="nucleotide sequence ID" value="XM_044700676.1"/>
</dbReference>
<keyword evidence="3" id="KW-1185">Reference proteome</keyword>
<name>A0A6A5CDE2_NAEFO</name>
<evidence type="ECO:0000313" key="3">
    <source>
        <dbReference type="Proteomes" id="UP000444721"/>
    </source>
</evidence>
<feature type="compositionally biased region" description="Acidic residues" evidence="1">
    <location>
        <begin position="95"/>
        <end position="109"/>
    </location>
</feature>
<feature type="region of interest" description="Disordered" evidence="1">
    <location>
        <begin position="274"/>
        <end position="310"/>
    </location>
</feature>